<reference evidence="14 15" key="1">
    <citation type="journal article" date="2024" name="Genome Biol. Evol.">
        <title>Chromosome-level genome assembly of the viviparous eelpout Zoarces viviparus.</title>
        <authorList>
            <person name="Fuhrmann N."/>
            <person name="Brasseur M.V."/>
            <person name="Bakowski C.E."/>
            <person name="Podsiadlowski L."/>
            <person name="Prost S."/>
            <person name="Krehenwinkel H."/>
            <person name="Mayer C."/>
        </authorList>
    </citation>
    <scope>NUCLEOTIDE SEQUENCE [LARGE SCALE GENOMIC DNA]</scope>
    <source>
        <strain evidence="14">NO-MEL_2022_Ind0_liver</strain>
    </source>
</reference>
<evidence type="ECO:0000256" key="7">
    <source>
        <dbReference type="ARBA" id="ARBA00022840"/>
    </source>
</evidence>
<evidence type="ECO:0000256" key="3">
    <source>
        <dbReference type="ARBA" id="ARBA00012089"/>
    </source>
</evidence>
<dbReference type="NCBIfam" id="TIGR00290">
    <property type="entry name" value="MJ0570_dom"/>
    <property type="match status" value="1"/>
</dbReference>
<dbReference type="CDD" id="cd06156">
    <property type="entry name" value="eu_AANH_C_2"/>
    <property type="match status" value="1"/>
</dbReference>
<dbReference type="InterPro" id="IPR035959">
    <property type="entry name" value="RutC-like_sf"/>
</dbReference>
<keyword evidence="6" id="KW-0547">Nucleotide-binding</keyword>
<evidence type="ECO:0000256" key="4">
    <source>
        <dbReference type="ARBA" id="ARBA00018426"/>
    </source>
</evidence>
<feature type="domain" description="Diphthamide synthase" evidence="13">
    <location>
        <begin position="1"/>
        <end position="228"/>
    </location>
</feature>
<keyword evidence="7" id="KW-0067">ATP-binding</keyword>
<evidence type="ECO:0000256" key="6">
    <source>
        <dbReference type="ARBA" id="ARBA00022741"/>
    </source>
</evidence>
<evidence type="ECO:0000313" key="14">
    <source>
        <dbReference type="EMBL" id="KAK9533837.1"/>
    </source>
</evidence>
<dbReference type="Proteomes" id="UP001488805">
    <property type="component" value="Unassembled WGS sequence"/>
</dbReference>
<dbReference type="FunFam" id="3.90.1490.10:FF:000001">
    <property type="entry name" value="Diphthine--ammonia ligase"/>
    <property type="match status" value="1"/>
</dbReference>
<evidence type="ECO:0000259" key="13">
    <source>
        <dbReference type="Pfam" id="PF01902"/>
    </source>
</evidence>
<evidence type="ECO:0000256" key="10">
    <source>
        <dbReference type="ARBA" id="ARBA00031552"/>
    </source>
</evidence>
<dbReference type="InterPro" id="IPR014729">
    <property type="entry name" value="Rossmann-like_a/b/a_fold"/>
</dbReference>
<evidence type="ECO:0000256" key="9">
    <source>
        <dbReference type="ARBA" id="ARBA00031202"/>
    </source>
</evidence>
<comment type="similarity">
    <text evidence="2">Belongs to the Diphthine--ammonia ligase family.</text>
</comment>
<dbReference type="InterPro" id="IPR006175">
    <property type="entry name" value="YjgF/YER057c/UK114"/>
</dbReference>
<dbReference type="SUPFAM" id="SSF52402">
    <property type="entry name" value="Adenine nucleotide alpha hydrolases-like"/>
    <property type="match status" value="1"/>
</dbReference>
<evidence type="ECO:0000256" key="5">
    <source>
        <dbReference type="ARBA" id="ARBA00022598"/>
    </source>
</evidence>
<comment type="catalytic activity">
    <reaction evidence="12">
        <text>diphthine-[translation elongation factor 2] + NH4(+) + ATP = diphthamide-[translation elongation factor 2] + AMP + diphosphate + H(+)</text>
        <dbReference type="Rhea" id="RHEA:19753"/>
        <dbReference type="Rhea" id="RHEA-COMP:10172"/>
        <dbReference type="Rhea" id="RHEA-COMP:10174"/>
        <dbReference type="ChEBI" id="CHEBI:15378"/>
        <dbReference type="ChEBI" id="CHEBI:16692"/>
        <dbReference type="ChEBI" id="CHEBI:28938"/>
        <dbReference type="ChEBI" id="CHEBI:30616"/>
        <dbReference type="ChEBI" id="CHEBI:33019"/>
        <dbReference type="ChEBI" id="CHEBI:82696"/>
        <dbReference type="ChEBI" id="CHEBI:456215"/>
        <dbReference type="EC" id="6.3.1.14"/>
    </reaction>
</comment>
<dbReference type="FunFam" id="3.30.1330.40:FF:000012">
    <property type="entry name" value="diphthine--ammonia ligase isoform X1"/>
    <property type="match status" value="1"/>
</dbReference>
<dbReference type="FunFam" id="3.30.1330.40:FF:000010">
    <property type="entry name" value="Diphthine--ammonia ligase"/>
    <property type="match status" value="1"/>
</dbReference>
<evidence type="ECO:0000256" key="1">
    <source>
        <dbReference type="ARBA" id="ARBA00005156"/>
    </source>
</evidence>
<sequence length="693" mass="76376">MKVVALISGGKDSCYNMMQCVAAGHRIVALANLRPANTDELDSYMYQTVGHQAIGLYAEAMDLPLYRRTIQGSSLDTSRNYNVTEGDEVEDLYELLHLVKEKEGVEAVSVGAILSDYQRVRVENVCLRLGLQPLAYLWRRDQESLLSEMISSDLHAVLIKVAAFGLDPEKHLGKPLADMEPYLKQLSQKYGVHICGEGGEYETFTLDCPLFKKKMVIDATEMVIHSADAFAPVGYLNFTEIHTENKDADVVARALPHGSCPCQNAIDKMTEEVEYADQAQDNEQEFTSNCDLSCQQGHDLPPSCSPRSSKGYQWISGVSGLQCKDLGIQGQTSAAFKQLQSELDNRGWKMTDIVLVHLYVRSMEDFAPLNTVYKKHFGINPPARVCVQAPLPAGQLLQMDCLLHDWTEPPEEGCFHQREALHVQSLSHWAPANIGPYSQALRVDESVFCAGQIALVPCTMQLVKAGTGTQAHLSFSYVKKVLEAVISGLTLAHVVQAHCYITRRQDIPIIRSIWDRMLRAAEEEKDLLWEPEIKPAPLLVIVVPALPKGAAVELHVTATRDDPTKRTSCHMTTKVARVSVECHTVASADMRSASLSLSLAVPGDDREVTGVKDVTDAVAANFKKAAEKLNAELVSLCARVFYKCRHSLAQQIVQGLEESLRSSLGESSPSVALVPVLDLPGSQILHLSCWLSL</sequence>
<dbReference type="Gene3D" id="3.90.1490.10">
    <property type="entry name" value="putative n-type atp pyrophosphatase, domain 2"/>
    <property type="match status" value="1"/>
</dbReference>
<dbReference type="EC" id="6.3.1.14" evidence="3"/>
<evidence type="ECO:0000256" key="11">
    <source>
        <dbReference type="ARBA" id="ARBA00032849"/>
    </source>
</evidence>
<organism evidence="14 15">
    <name type="scientific">Zoarces viviparus</name>
    <name type="common">Viviparous eelpout</name>
    <name type="synonym">Blennius viviparus</name>
    <dbReference type="NCBI Taxonomy" id="48416"/>
    <lineage>
        <taxon>Eukaryota</taxon>
        <taxon>Metazoa</taxon>
        <taxon>Chordata</taxon>
        <taxon>Craniata</taxon>
        <taxon>Vertebrata</taxon>
        <taxon>Euteleostomi</taxon>
        <taxon>Actinopterygii</taxon>
        <taxon>Neopterygii</taxon>
        <taxon>Teleostei</taxon>
        <taxon>Neoteleostei</taxon>
        <taxon>Acanthomorphata</taxon>
        <taxon>Eupercaria</taxon>
        <taxon>Perciformes</taxon>
        <taxon>Cottioidei</taxon>
        <taxon>Zoarcales</taxon>
        <taxon>Zoarcidae</taxon>
        <taxon>Zoarcinae</taxon>
        <taxon>Zoarces</taxon>
    </lineage>
</organism>
<evidence type="ECO:0000313" key="15">
    <source>
        <dbReference type="Proteomes" id="UP001488805"/>
    </source>
</evidence>
<dbReference type="GO" id="GO:0017178">
    <property type="term" value="F:diphthine-ammonia ligase activity"/>
    <property type="evidence" value="ECO:0007669"/>
    <property type="project" value="UniProtKB-EC"/>
</dbReference>
<accession>A0AAW1FFW4</accession>
<comment type="pathway">
    <text evidence="1">Protein modification; peptidyl-diphthamide biosynthesis.</text>
</comment>
<dbReference type="InterPro" id="IPR002761">
    <property type="entry name" value="Diphthami_syn_dom"/>
</dbReference>
<protein>
    <recommendedName>
        <fullName evidence="4">Diphthine--ammonia ligase</fullName>
        <ecNumber evidence="3">6.3.1.14</ecNumber>
    </recommendedName>
    <alternativeName>
        <fullName evidence="9">ATP-binding domain-containing protein 4</fullName>
    </alternativeName>
    <alternativeName>
        <fullName evidence="8">Diphthamide synthase</fullName>
    </alternativeName>
    <alternativeName>
        <fullName evidence="10">Diphthamide synthetase</fullName>
    </alternativeName>
    <alternativeName>
        <fullName evidence="11">Protein DPH6 homolog</fullName>
    </alternativeName>
</protein>
<evidence type="ECO:0000256" key="2">
    <source>
        <dbReference type="ARBA" id="ARBA00008496"/>
    </source>
</evidence>
<evidence type="ECO:0000256" key="8">
    <source>
        <dbReference type="ARBA" id="ARBA00029814"/>
    </source>
</evidence>
<dbReference type="SUPFAM" id="SSF55298">
    <property type="entry name" value="YjgF-like"/>
    <property type="match status" value="2"/>
</dbReference>
<proteinExistence type="inferred from homology"/>
<keyword evidence="5" id="KW-0436">Ligase</keyword>
<evidence type="ECO:0000256" key="12">
    <source>
        <dbReference type="ARBA" id="ARBA00048108"/>
    </source>
</evidence>
<dbReference type="CDD" id="cd06155">
    <property type="entry name" value="eu_AANH_C_1"/>
    <property type="match status" value="1"/>
</dbReference>
<dbReference type="PANTHER" id="PTHR12196:SF2">
    <property type="entry name" value="DIPHTHINE--AMMONIA LIGASE"/>
    <property type="match status" value="1"/>
</dbReference>
<dbReference type="GO" id="GO:0017183">
    <property type="term" value="P:protein histidyl modification to diphthamide"/>
    <property type="evidence" value="ECO:0007669"/>
    <property type="project" value="TreeGrafter"/>
</dbReference>
<dbReference type="Gene3D" id="3.40.50.620">
    <property type="entry name" value="HUPs"/>
    <property type="match status" value="1"/>
</dbReference>
<name>A0AAW1FFW4_ZOAVI</name>
<dbReference type="FunFam" id="3.40.50.620:FF:000069">
    <property type="entry name" value="diphthine--ammonia ligase"/>
    <property type="match status" value="1"/>
</dbReference>
<dbReference type="Gene3D" id="3.30.1330.40">
    <property type="entry name" value="RutC-like"/>
    <property type="match status" value="2"/>
</dbReference>
<dbReference type="Pfam" id="PF01042">
    <property type="entry name" value="Ribonuc_L-PSP"/>
    <property type="match status" value="2"/>
</dbReference>
<dbReference type="AlphaFoldDB" id="A0AAW1FFW4"/>
<comment type="caution">
    <text evidence="14">The sequence shown here is derived from an EMBL/GenBank/DDBJ whole genome shotgun (WGS) entry which is preliminary data.</text>
</comment>
<gene>
    <name evidence="14" type="ORF">VZT92_008931</name>
</gene>
<dbReference type="CDD" id="cd01994">
    <property type="entry name" value="AANH_PF0828-like"/>
    <property type="match status" value="1"/>
</dbReference>
<dbReference type="EMBL" id="JBCEZU010000067">
    <property type="protein sequence ID" value="KAK9533837.1"/>
    <property type="molecule type" value="Genomic_DNA"/>
</dbReference>
<dbReference type="PANTHER" id="PTHR12196">
    <property type="entry name" value="DOMAIN OF UNKNOWN FUNCTION 71 DUF71 -CONTAINING PROTEIN"/>
    <property type="match status" value="1"/>
</dbReference>
<dbReference type="GO" id="GO:0005524">
    <property type="term" value="F:ATP binding"/>
    <property type="evidence" value="ECO:0007669"/>
    <property type="project" value="UniProtKB-KW"/>
</dbReference>
<dbReference type="Pfam" id="PF01902">
    <property type="entry name" value="Diphthami_syn_2"/>
    <property type="match status" value="1"/>
</dbReference>
<keyword evidence="15" id="KW-1185">Reference proteome</keyword>
<dbReference type="InterPro" id="IPR030662">
    <property type="entry name" value="DPH6/MJ0570"/>
</dbReference>